<dbReference type="Pfam" id="PF20178">
    <property type="entry name" value="ToxA_N"/>
    <property type="match status" value="1"/>
</dbReference>
<organism evidence="3 4">
    <name type="scientific">Pseudomonas corrugata</name>
    <dbReference type="NCBI Taxonomy" id="47879"/>
    <lineage>
        <taxon>Bacteria</taxon>
        <taxon>Pseudomonadati</taxon>
        <taxon>Pseudomonadota</taxon>
        <taxon>Gammaproteobacteria</taxon>
        <taxon>Pseudomonadales</taxon>
        <taxon>Pseudomonadaceae</taxon>
        <taxon>Pseudomonas</taxon>
    </lineage>
</organism>
<dbReference type="EMBL" id="RBOJ01000096">
    <property type="protein sequence ID" value="RMM44919.1"/>
    <property type="molecule type" value="Genomic_DNA"/>
</dbReference>
<evidence type="ECO:0000259" key="2">
    <source>
        <dbReference type="Pfam" id="PF20178"/>
    </source>
</evidence>
<evidence type="ECO:0000256" key="1">
    <source>
        <dbReference type="SAM" id="MobiDB-lite"/>
    </source>
</evidence>
<evidence type="ECO:0000313" key="4">
    <source>
        <dbReference type="Proteomes" id="UP000270661"/>
    </source>
</evidence>
<dbReference type="Proteomes" id="UP000270661">
    <property type="component" value="Unassembled WGS sequence"/>
</dbReference>
<comment type="caution">
    <text evidence="3">The sequence shown here is derived from an EMBL/GenBank/DDBJ whole genome shotgun (WGS) entry which is preliminary data.</text>
</comment>
<protein>
    <recommendedName>
        <fullName evidence="2">Dermonecrotic toxin N-terminal domain-containing protein</fullName>
    </recommendedName>
</protein>
<name>A0A3M3E8B4_9PSED</name>
<feature type="domain" description="Dermonecrotic toxin N-terminal" evidence="2">
    <location>
        <begin position="389"/>
        <end position="636"/>
    </location>
</feature>
<keyword evidence="4" id="KW-1185">Reference proteome</keyword>
<feature type="compositionally biased region" description="Polar residues" evidence="1">
    <location>
        <begin position="20"/>
        <end position="29"/>
    </location>
</feature>
<sequence length="1557" mass="175984">MEIPKRSASGFHSSRDRETQMTNTSTTTIPKADANPRDAILNQLLAGPTYPEVASILLRDGLKKLYPTLNLDPHNTVVGEPSWDIVDGEIVPRPTRYETLAEMLAGLVNEKSDPMLLIEGLHYLTQLPLTSPNVHLPVRIDQIGRLVNELVPAMLTACQEQQLAYWNASVGESGPRWHELSSTLRKAWNVGRIEDWTTTECDMARQLFHYPDRKNRKESDPYDTHAYLIDVDKVDGPEVKRLGDNSIVVLIGTIEGKEVILKYSIVNGYEKFASQQALGQSLPTHFGTATYRKIQWRLFEPDGNIFDHKACGMIAEQVKVIGSSPQTWVTYEPPVNGEEAAEDELVAWFQRQMPHWLLEASPSDQTLFAQYMKNLSILNQSHAGKTYLDGIPAIKDYALSELKKQMVLDHPDASTLDLNEIEFEVRSPVIWGSFVVPGKIDTTRFTLVELALQNLIALPLGDKAVQSLGENELPEWMTVAYIENLIAQVDIGRTYLELVKGKLLDDPAESSRREKLYTSQLRIQLPMLALECKIRGEGRLDDRGYRYVAALMELDEADRKVDGKAIVVRQLAFVPELQLGDSEDVVTNMFVIGPEDASAGPCVLYRPMLEPQLSQYPSFSNLLYAIRQIPSLRQSVLAWLPDGVRNDYGRLVFPDLLPSPWGIVSFVTDPLTSLAYSGPVSLTDKTLGTDFLPQLFKANADALVELADRQSVSNQENRWETFKRAGWLMFNLTLPYLGTAVGTAAWLWQILDDVDTLMQNKPEAERPAKWEAFTDLLLNIALAIITHAIDRARAARSPHRAKAPPEVRELENLPKTPHKLVIEQLGALPNTSLPTEHYETIRSVGALMGRSRESAQFIDTFSIDEPADPGELQTEGVLKGLYEQTGDWHAKMAGKWFKVRVEGELVSIVDGKNPSREGPPLMGDAHGKWHIDTRLRIRGGGSKGVRQKVIADAQRRRIDLLAALNQFEAKKPQNQKALTMQAEAMDEASGAAREIKRDVYVATLKTQRENYEQALRTLMEWPLFQSRPDYPRTRLGYLNAQVNFTFAELEALQERFIPALDKAKGLITSGVKVLEQQHIDAAESMVSVGDDMIERLDYMETRFTELKNVGYEGFEFIRRHRKKMPIYTAADLRLIKIDMFRHLCLTLESVESMPEGWGALNQVVDNATVAYQSLRDAIDERSVIRLDERIDAFGSLAEQFAAIDEHLHYLGNEYKSSVRQPQLARLRTGIATLEQWTLRHLAAALDERRDRRNAGSPYEQRPRPRKKFIRARFWGLVSGEPRLSRSMEETDWLDVKNPFSGDIIVTFHRKETGEWIPHMKHDASSSTVPALNISITKGNDLINGLAAFKTQIEETVNQPSKTPAGIGMILNAHAGRMEKVSAAIKKALDQAQGVASNETFELPEEQRRSAETLRVQLEKEASALYVLGFETVLNVIKQRPPTMSSIIWLKSRNLISITKQKSRQRIKYPPYGFLDRYEIKDMKTGKVLWYADFRYSTNWVPAYTYLSARLKTVTQANHRTTVIAGTESLTQRQLIDHYRAEIAVDQAKDVFFRKTRS</sequence>
<feature type="region of interest" description="Disordered" evidence="1">
    <location>
        <begin position="1"/>
        <end position="34"/>
    </location>
</feature>
<proteinExistence type="predicted"/>
<reference evidence="3 4" key="1">
    <citation type="submission" date="2018-08" db="EMBL/GenBank/DDBJ databases">
        <title>Recombination of ecologically and evolutionarily significant loci maintains genetic cohesion in the Pseudomonas syringae species complex.</title>
        <authorList>
            <person name="Dillon M."/>
            <person name="Thakur S."/>
            <person name="Almeida R.N.D."/>
            <person name="Weir B.S."/>
            <person name="Guttman D.S."/>
        </authorList>
    </citation>
    <scope>NUCLEOTIDE SEQUENCE [LARGE SCALE GENOMIC DNA]</scope>
    <source>
        <strain evidence="3 4">NCPPB2445</strain>
    </source>
</reference>
<gene>
    <name evidence="3" type="ORF">ALQ77_05305</name>
</gene>
<accession>A0A3M3E8B4</accession>
<dbReference type="STRING" id="47879.AXG94_15015"/>
<evidence type="ECO:0000313" key="3">
    <source>
        <dbReference type="EMBL" id="RMM44919.1"/>
    </source>
</evidence>
<dbReference type="InterPro" id="IPR046673">
    <property type="entry name" value="ToxA_N"/>
</dbReference>